<feature type="transmembrane region" description="Helical" evidence="1">
    <location>
        <begin position="6"/>
        <end position="30"/>
    </location>
</feature>
<evidence type="ECO:0000313" key="2">
    <source>
        <dbReference type="EMBL" id="OAD67306.1"/>
    </source>
</evidence>
<protein>
    <submittedName>
        <fullName evidence="2">Uncharacterized protein</fullName>
    </submittedName>
</protein>
<keyword evidence="1" id="KW-0472">Membrane</keyword>
<reference evidence="3" key="1">
    <citation type="submission" date="2015-06" db="EMBL/GenBank/DDBJ databases">
        <title>Expansion of signal transduction pathways in fungi by whole-genome duplication.</title>
        <authorList>
            <consortium name="DOE Joint Genome Institute"/>
            <person name="Corrochano L.M."/>
            <person name="Kuo A."/>
            <person name="Marcet-Houben M."/>
            <person name="Polaino S."/>
            <person name="Salamov A."/>
            <person name="Villalobos J.M."/>
            <person name="Alvarez M.I."/>
            <person name="Avalos J."/>
            <person name="Benito E.P."/>
            <person name="Benoit I."/>
            <person name="Burger G."/>
            <person name="Camino L.P."/>
            <person name="Canovas D."/>
            <person name="Cerda-Olmedo E."/>
            <person name="Cheng J.-F."/>
            <person name="Dominguez A."/>
            <person name="Elias M."/>
            <person name="Eslava A.P."/>
            <person name="Glaser F."/>
            <person name="Grimwood J."/>
            <person name="Gutierrez G."/>
            <person name="Heitman J."/>
            <person name="Henrissat B."/>
            <person name="Iturriaga E.A."/>
            <person name="Lang B.F."/>
            <person name="Lavin J.L."/>
            <person name="Lee S."/>
            <person name="Li W."/>
            <person name="Lindquist E."/>
            <person name="Lopez-Garcia S."/>
            <person name="Luque E.M."/>
            <person name="Marcos A.T."/>
            <person name="Martin J."/>
            <person name="McCluskey K."/>
            <person name="Medina H.R."/>
            <person name="Miralles-Duran A."/>
            <person name="Miyazaki A."/>
            <person name="Munoz-Torres E."/>
            <person name="Oguiza J.A."/>
            <person name="Ohm R."/>
            <person name="Olmedo M."/>
            <person name="Orejas M."/>
            <person name="Ortiz-Castellanos L."/>
            <person name="Pisabarro A.G."/>
            <person name="Rodriguez-Romero J."/>
            <person name="Ruiz-Herrera J."/>
            <person name="Ruiz-Vazquez R."/>
            <person name="Sanz C."/>
            <person name="Schackwitz W."/>
            <person name="Schmutz J."/>
            <person name="Shahriari M."/>
            <person name="Shelest E."/>
            <person name="Silva-Franco F."/>
            <person name="Soanes D."/>
            <person name="Syed K."/>
            <person name="Tagua V.G."/>
            <person name="Talbot N.J."/>
            <person name="Thon M."/>
            <person name="De vries R.P."/>
            <person name="Wiebenga A."/>
            <person name="Yadav J.S."/>
            <person name="Braun E.L."/>
            <person name="Baker S."/>
            <person name="Garre V."/>
            <person name="Horwitz B."/>
            <person name="Torres-Martinez S."/>
            <person name="Idnurm A."/>
            <person name="Herrera-Estrella A."/>
            <person name="Gabaldon T."/>
            <person name="Grigoriev I.V."/>
        </authorList>
    </citation>
    <scope>NUCLEOTIDE SEQUENCE [LARGE SCALE GENOMIC DNA]</scope>
    <source>
        <strain evidence="3">NRRL 1555(-)</strain>
    </source>
</reference>
<keyword evidence="1" id="KW-1133">Transmembrane helix</keyword>
<dbReference type="GeneID" id="28999704"/>
<evidence type="ECO:0000256" key="1">
    <source>
        <dbReference type="SAM" id="Phobius"/>
    </source>
</evidence>
<feature type="transmembrane region" description="Helical" evidence="1">
    <location>
        <begin position="51"/>
        <end position="71"/>
    </location>
</feature>
<name>A0A167K554_PHYB8</name>
<dbReference type="Proteomes" id="UP000077315">
    <property type="component" value="Unassembled WGS sequence"/>
</dbReference>
<evidence type="ECO:0000313" key="3">
    <source>
        <dbReference type="Proteomes" id="UP000077315"/>
    </source>
</evidence>
<dbReference type="RefSeq" id="XP_018285346.1">
    <property type="nucleotide sequence ID" value="XM_018438798.1"/>
</dbReference>
<dbReference type="VEuPathDB" id="FungiDB:PHYBLDRAFT_183595"/>
<dbReference type="EMBL" id="KV441024">
    <property type="protein sequence ID" value="OAD67306.1"/>
    <property type="molecule type" value="Genomic_DNA"/>
</dbReference>
<feature type="non-terminal residue" evidence="2">
    <location>
        <position position="91"/>
    </location>
</feature>
<dbReference type="InParanoid" id="A0A167K554"/>
<gene>
    <name evidence="2" type="ORF">PHYBLDRAFT_183595</name>
</gene>
<organism evidence="2 3">
    <name type="scientific">Phycomyces blakesleeanus (strain ATCC 8743b / DSM 1359 / FGSC 10004 / NBRC 33097 / NRRL 1555)</name>
    <dbReference type="NCBI Taxonomy" id="763407"/>
    <lineage>
        <taxon>Eukaryota</taxon>
        <taxon>Fungi</taxon>
        <taxon>Fungi incertae sedis</taxon>
        <taxon>Mucoromycota</taxon>
        <taxon>Mucoromycotina</taxon>
        <taxon>Mucoromycetes</taxon>
        <taxon>Mucorales</taxon>
        <taxon>Phycomycetaceae</taxon>
        <taxon>Phycomyces</taxon>
    </lineage>
</organism>
<accession>A0A167K554</accession>
<keyword evidence="1" id="KW-0812">Transmembrane</keyword>
<dbReference type="AlphaFoldDB" id="A0A167K554"/>
<keyword evidence="3" id="KW-1185">Reference proteome</keyword>
<sequence>MEEHMVNLFLGLNLSGVSVVASVLDYDLYLECLNLMKGILVNGNLVLVKNFFLLIFVTYFLLICRVVYVFLKSFSFVSLHSFSRIRSRDFE</sequence>
<proteinExistence type="predicted"/>